<keyword evidence="2" id="KW-1185">Reference proteome</keyword>
<organism evidence="1 2">
    <name type="scientific">Terrapene triunguis</name>
    <name type="common">Three-toed box turtle</name>
    <dbReference type="NCBI Taxonomy" id="2587831"/>
    <lineage>
        <taxon>Eukaryota</taxon>
        <taxon>Metazoa</taxon>
        <taxon>Chordata</taxon>
        <taxon>Craniata</taxon>
        <taxon>Vertebrata</taxon>
        <taxon>Euteleostomi</taxon>
        <taxon>Archelosauria</taxon>
        <taxon>Testudinata</taxon>
        <taxon>Testudines</taxon>
        <taxon>Cryptodira</taxon>
        <taxon>Durocryptodira</taxon>
        <taxon>Testudinoidea</taxon>
        <taxon>Emydidae</taxon>
        <taxon>Terrapene</taxon>
    </lineage>
</organism>
<name>A0A674K0J2_9SAUR</name>
<protein>
    <submittedName>
        <fullName evidence="1">Uncharacterized protein</fullName>
    </submittedName>
</protein>
<proteinExistence type="predicted"/>
<reference evidence="1" key="2">
    <citation type="submission" date="2025-09" db="UniProtKB">
        <authorList>
            <consortium name="Ensembl"/>
        </authorList>
    </citation>
    <scope>IDENTIFICATION</scope>
</reference>
<evidence type="ECO:0000313" key="2">
    <source>
        <dbReference type="Proteomes" id="UP000472274"/>
    </source>
</evidence>
<dbReference type="Ensembl" id="ENSTMTT00000028571.1">
    <property type="protein sequence ID" value="ENSTMTP00000027581.1"/>
    <property type="gene ID" value="ENSTMTG00000020116.1"/>
</dbReference>
<reference evidence="1" key="1">
    <citation type="submission" date="2025-08" db="UniProtKB">
        <authorList>
            <consortium name="Ensembl"/>
        </authorList>
    </citation>
    <scope>IDENTIFICATION</scope>
</reference>
<sequence>TFHAMFWNTGASILMGGEQISSIGRGICVLLVMTCIDCSLLIPVYSYVTNSKSVISELYSKKTNKYSFTSFYAALWKSLPKTNKPTTTCFPQKITSHYFFLDVIVVLKISTVCHYKLFTLTYNIFERFCDTRSLRISFQSAHENFSTLLSQTRKSKKTEDMSREGRRRGVKSLVIREKSEEWVKSTVIGC</sequence>
<dbReference type="AlphaFoldDB" id="A0A674K0J2"/>
<dbReference type="Proteomes" id="UP000472274">
    <property type="component" value="Unplaced"/>
</dbReference>
<dbReference type="InParanoid" id="A0A674K0J2"/>
<evidence type="ECO:0000313" key="1">
    <source>
        <dbReference type="Ensembl" id="ENSTMTP00000027581.1"/>
    </source>
</evidence>
<accession>A0A674K0J2</accession>